<proteinExistence type="predicted"/>
<evidence type="ECO:0000313" key="8">
    <source>
        <dbReference type="Proteomes" id="UP000187209"/>
    </source>
</evidence>
<evidence type="ECO:0000313" key="7">
    <source>
        <dbReference type="EMBL" id="OMJ74937.1"/>
    </source>
</evidence>
<dbReference type="PROSITE" id="PS50014">
    <property type="entry name" value="BROMODOMAIN_2"/>
    <property type="match status" value="1"/>
</dbReference>
<dbReference type="Gene3D" id="1.20.920.10">
    <property type="entry name" value="Bromodomain-like"/>
    <property type="match status" value="1"/>
</dbReference>
<dbReference type="Pfam" id="PF17035">
    <property type="entry name" value="BET"/>
    <property type="match status" value="1"/>
</dbReference>
<evidence type="ECO:0000259" key="5">
    <source>
        <dbReference type="PROSITE" id="PS50014"/>
    </source>
</evidence>
<organism evidence="7 8">
    <name type="scientific">Stentor coeruleus</name>
    <dbReference type="NCBI Taxonomy" id="5963"/>
    <lineage>
        <taxon>Eukaryota</taxon>
        <taxon>Sar</taxon>
        <taxon>Alveolata</taxon>
        <taxon>Ciliophora</taxon>
        <taxon>Postciliodesmatophora</taxon>
        <taxon>Heterotrichea</taxon>
        <taxon>Heterotrichida</taxon>
        <taxon>Stentoridae</taxon>
        <taxon>Stentor</taxon>
    </lineage>
</organism>
<dbReference type="PROSITE" id="PS51525">
    <property type="entry name" value="NET"/>
    <property type="match status" value="1"/>
</dbReference>
<dbReference type="AlphaFoldDB" id="A0A1R2BDT7"/>
<dbReference type="EMBL" id="MPUH01000720">
    <property type="protein sequence ID" value="OMJ74937.1"/>
    <property type="molecule type" value="Genomic_DNA"/>
</dbReference>
<evidence type="ECO:0008006" key="9">
    <source>
        <dbReference type="Google" id="ProtNLM"/>
    </source>
</evidence>
<evidence type="ECO:0000256" key="1">
    <source>
        <dbReference type="ARBA" id="ARBA00023015"/>
    </source>
</evidence>
<dbReference type="SMART" id="SM00297">
    <property type="entry name" value="BROMO"/>
    <property type="match status" value="1"/>
</dbReference>
<evidence type="ECO:0000256" key="4">
    <source>
        <dbReference type="PROSITE-ProRule" id="PRU00035"/>
    </source>
</evidence>
<dbReference type="OrthoDB" id="284864at2759"/>
<accession>A0A1R2BDT7</accession>
<name>A0A1R2BDT7_9CILI</name>
<dbReference type="PRINTS" id="PR00503">
    <property type="entry name" value="BROMODOMAIN"/>
</dbReference>
<dbReference type="InterPro" id="IPR001487">
    <property type="entry name" value="Bromodomain"/>
</dbReference>
<keyword evidence="3" id="KW-0804">Transcription</keyword>
<dbReference type="InterPro" id="IPR038336">
    <property type="entry name" value="NET_sf"/>
</dbReference>
<dbReference type="Proteomes" id="UP000187209">
    <property type="component" value="Unassembled WGS sequence"/>
</dbReference>
<gene>
    <name evidence="7" type="ORF">SteCoe_26039</name>
</gene>
<evidence type="ECO:0000256" key="2">
    <source>
        <dbReference type="ARBA" id="ARBA00023117"/>
    </source>
</evidence>
<dbReference type="Pfam" id="PF00439">
    <property type="entry name" value="Bromodomain"/>
    <property type="match status" value="1"/>
</dbReference>
<dbReference type="InterPro" id="IPR036427">
    <property type="entry name" value="Bromodomain-like_sf"/>
</dbReference>
<dbReference type="PANTHER" id="PTHR45926">
    <property type="entry name" value="OSJNBA0053K19.4 PROTEIN"/>
    <property type="match status" value="1"/>
</dbReference>
<comment type="caution">
    <text evidence="7">The sequence shown here is derived from an EMBL/GenBank/DDBJ whole genome shotgun (WGS) entry which is preliminary data.</text>
</comment>
<reference evidence="7 8" key="1">
    <citation type="submission" date="2016-11" db="EMBL/GenBank/DDBJ databases">
        <title>The macronuclear genome of Stentor coeruleus: a giant cell with tiny introns.</title>
        <authorList>
            <person name="Slabodnick M."/>
            <person name="Ruby J.G."/>
            <person name="Reiff S.B."/>
            <person name="Swart E.C."/>
            <person name="Gosai S."/>
            <person name="Prabakaran S."/>
            <person name="Witkowska E."/>
            <person name="Larue G.E."/>
            <person name="Fisher S."/>
            <person name="Freeman R.M."/>
            <person name="Gunawardena J."/>
            <person name="Chu W."/>
            <person name="Stover N.A."/>
            <person name="Gregory B.D."/>
            <person name="Nowacki M."/>
            <person name="Derisi J."/>
            <person name="Roy S.W."/>
            <person name="Marshall W.F."/>
            <person name="Sood P."/>
        </authorList>
    </citation>
    <scope>NUCLEOTIDE SEQUENCE [LARGE SCALE GENOMIC DNA]</scope>
    <source>
        <strain evidence="7">WM001</strain>
    </source>
</reference>
<feature type="domain" description="Bromo" evidence="5">
    <location>
        <begin position="17"/>
        <end position="89"/>
    </location>
</feature>
<dbReference type="SUPFAM" id="SSF47370">
    <property type="entry name" value="Bromodomain"/>
    <property type="match status" value="1"/>
</dbReference>
<dbReference type="Gene3D" id="1.20.1270.220">
    <property type="match status" value="1"/>
</dbReference>
<keyword evidence="1" id="KW-0805">Transcription regulation</keyword>
<protein>
    <recommendedName>
        <fullName evidence="9">Bromo domain-containing protein</fullName>
    </recommendedName>
</protein>
<evidence type="ECO:0000259" key="6">
    <source>
        <dbReference type="PROSITE" id="PS51525"/>
    </source>
</evidence>
<feature type="domain" description="NET" evidence="6">
    <location>
        <begin position="116"/>
        <end position="199"/>
    </location>
</feature>
<keyword evidence="2 4" id="KW-0103">Bromodomain</keyword>
<sequence length="205" mass="23898">MNSDETQKALNLVKHLSQMNESIHFLHPVDYRALGLHDYPNIIKTPMDLSTVKSKIKVNHYNNFDDFLGDMILIWDNCRTYNLAESQIVQQTEILEKSMLRFCNQNNISLENVLKRPKIEEHPDTVPFQEKVDLSERLKILSAKKLANIVEIIEINCPKAITQLTDERIQLRIDALDKNSFAKVKEYVFSEKSEDTPTKRIKLEE</sequence>
<evidence type="ECO:0000256" key="3">
    <source>
        <dbReference type="ARBA" id="ARBA00023163"/>
    </source>
</evidence>
<dbReference type="InterPro" id="IPR027353">
    <property type="entry name" value="NET_dom"/>
</dbReference>
<keyword evidence="8" id="KW-1185">Reference proteome</keyword>